<dbReference type="Proteomes" id="UP001595075">
    <property type="component" value="Unassembled WGS sequence"/>
</dbReference>
<evidence type="ECO:0000313" key="2">
    <source>
        <dbReference type="Proteomes" id="UP001595075"/>
    </source>
</evidence>
<proteinExistence type="predicted"/>
<comment type="caution">
    <text evidence="1">The sequence shown here is derived from an EMBL/GenBank/DDBJ whole genome shotgun (WGS) entry which is preliminary data.</text>
</comment>
<keyword evidence="2" id="KW-1185">Reference proteome</keyword>
<reference evidence="1 2" key="1">
    <citation type="journal article" date="2024" name="Commun. Biol.">
        <title>Comparative genomic analysis of thermophilic fungi reveals convergent evolutionary adaptations and gene losses.</title>
        <authorList>
            <person name="Steindorff A.S."/>
            <person name="Aguilar-Pontes M.V."/>
            <person name="Robinson A.J."/>
            <person name="Andreopoulos B."/>
            <person name="LaButti K."/>
            <person name="Kuo A."/>
            <person name="Mondo S."/>
            <person name="Riley R."/>
            <person name="Otillar R."/>
            <person name="Haridas S."/>
            <person name="Lipzen A."/>
            <person name="Grimwood J."/>
            <person name="Schmutz J."/>
            <person name="Clum A."/>
            <person name="Reid I.D."/>
            <person name="Moisan M.C."/>
            <person name="Butler G."/>
            <person name="Nguyen T.T.M."/>
            <person name="Dewar K."/>
            <person name="Conant G."/>
            <person name="Drula E."/>
            <person name="Henrissat B."/>
            <person name="Hansel C."/>
            <person name="Singer S."/>
            <person name="Hutchinson M.I."/>
            <person name="de Vries R.P."/>
            <person name="Natvig D.O."/>
            <person name="Powell A.J."/>
            <person name="Tsang A."/>
            <person name="Grigoriev I.V."/>
        </authorList>
    </citation>
    <scope>NUCLEOTIDE SEQUENCE [LARGE SCALE GENOMIC DNA]</scope>
    <source>
        <strain evidence="1 2">CBS 494.80</strain>
    </source>
</reference>
<organism evidence="1 2">
    <name type="scientific">Oculimacula yallundae</name>
    <dbReference type="NCBI Taxonomy" id="86028"/>
    <lineage>
        <taxon>Eukaryota</taxon>
        <taxon>Fungi</taxon>
        <taxon>Dikarya</taxon>
        <taxon>Ascomycota</taxon>
        <taxon>Pezizomycotina</taxon>
        <taxon>Leotiomycetes</taxon>
        <taxon>Helotiales</taxon>
        <taxon>Ploettnerulaceae</taxon>
        <taxon>Oculimacula</taxon>
    </lineage>
</organism>
<name>A0ABR4BXT6_9HELO</name>
<sequence>MQEETQRNSSHLWRNESIQTCATLIDFWDERVVSRSYQARTSHDANYLLRLYMKDSRFPEPIRCIKTHASSCTSCSKHLSDVSSDTGKTDWLGDLRCE</sequence>
<gene>
    <name evidence="1" type="ORF">VTL71DRAFT_6498</name>
</gene>
<dbReference type="EMBL" id="JAZHXI010000017">
    <property type="protein sequence ID" value="KAL2062232.1"/>
    <property type="molecule type" value="Genomic_DNA"/>
</dbReference>
<evidence type="ECO:0000313" key="1">
    <source>
        <dbReference type="EMBL" id="KAL2062232.1"/>
    </source>
</evidence>
<accession>A0ABR4BXT6</accession>
<protein>
    <submittedName>
        <fullName evidence="1">Uncharacterized protein</fullName>
    </submittedName>
</protein>